<comment type="caution">
    <text evidence="1">The sequence shown here is derived from an EMBL/GenBank/DDBJ whole genome shotgun (WGS) entry which is preliminary data.</text>
</comment>
<dbReference type="EMBL" id="CM038913">
    <property type="protein sequence ID" value="KAH9558248.1"/>
    <property type="molecule type" value="Genomic_DNA"/>
</dbReference>
<protein>
    <submittedName>
        <fullName evidence="1">Uncharacterized protein</fullName>
    </submittedName>
</protein>
<dbReference type="Proteomes" id="UP000828922">
    <property type="component" value="Linkage Group LG07"/>
</dbReference>
<evidence type="ECO:0000313" key="2">
    <source>
        <dbReference type="Proteomes" id="UP000828922"/>
    </source>
</evidence>
<gene>
    <name evidence="1" type="ORF">CY35_07G128400</name>
</gene>
<name>A0ACB8HPW8_9BRYO</name>
<organism evidence="1 2">
    <name type="scientific">Sphagnum magellanicum</name>
    <dbReference type="NCBI Taxonomy" id="128215"/>
    <lineage>
        <taxon>Eukaryota</taxon>
        <taxon>Viridiplantae</taxon>
        <taxon>Streptophyta</taxon>
        <taxon>Embryophyta</taxon>
        <taxon>Bryophyta</taxon>
        <taxon>Sphagnophytina</taxon>
        <taxon>Sphagnopsida</taxon>
        <taxon>Sphagnales</taxon>
        <taxon>Sphagnaceae</taxon>
        <taxon>Sphagnum</taxon>
    </lineage>
</organism>
<keyword evidence="2" id="KW-1185">Reference proteome</keyword>
<reference evidence="2" key="1">
    <citation type="journal article" date="2022" name="New Phytol.">
        <title>Phylogenomic structure and speciation in an emerging model: the Sphagnum magellanicum complex (Bryophyta).</title>
        <authorList>
            <person name="Shaw A.J."/>
            <person name="Piatkowski B."/>
            <person name="Duffy A.M."/>
            <person name="Aguero B."/>
            <person name="Imwattana K."/>
            <person name="Nieto-Lugilde M."/>
            <person name="Healey A."/>
            <person name="Weston D.J."/>
            <person name="Patel M.N."/>
            <person name="Schmutz J."/>
            <person name="Grimwood J."/>
            <person name="Yavitt J.B."/>
            <person name="Hassel K."/>
            <person name="Stenoien H.K."/>
            <person name="Flatberg K.I."/>
            <person name="Bickford C.P."/>
            <person name="Hicks K.A."/>
        </authorList>
    </citation>
    <scope>NUCLEOTIDE SEQUENCE [LARGE SCALE GENOMIC DNA]</scope>
</reference>
<proteinExistence type="predicted"/>
<accession>A0ACB8HPW8</accession>
<sequence>MFLSSDLKVLDCELAMKMTSYDDNDVDDDEEDDDAEDPEDDAEEERTCLAEAIDSLLDVKPELTPAWAESVRQILRSTDMSSSASSSSSSGSSGSADPASHTSAWRRHDQHHDKVVAGLEGELLVLKTALRVSNSHRCQILSRVLDLKGNIRVFCRVRPLLSNERNARVGHLTTTPGTDTIKVVSCRKDFQFDKVFLPSSVQDDVFLEVEPIIRSALDGHNVCIFAYGQTGTGKTFTMEGNKDQPGVVPRTLQRLFEEACFDNTVSYTFSLSMLEVYKGRLHDLLVCHSSTQCTDYPASKCLSIQMASDGCIDVDNLTEMPILDAKEAGNLYQQGSQSRSTSCTNANETSSRSHCLLRITITCTYVLENHKFATTSKLWLVDLGGSERLSKTNARGITLEEGKAINVSLSALGDVISALQRKQPHVPYRNSKLTQLLRDSLGAQSKTLMLVHVSPKVKDIRETVCSLSFASRARGTHLGCEISQKRKREKAAVIAELYRLMNIHNDECQSLRASIKTIEALMEERKVLLSQTIQGNSDQPVGSRNLPVQASFFTPSSKTCPQTLVDSLKASIPRFMSPTASSRHKQRHFEQQQIVGSQSHLGYTVLKTGQLLKRARNSKNGNLKSPKTVLKPANNPHTAISLQDPEIQKKKSSWTPSMMIEEMIKEPAAALEASKLEDSLSGGQDSHFEGEISIEKDVVDTDRLSTNDWNKRQRPKRMEKMEKSSRYLSSYPSGRMCRVQRKVAVGCRRKVTVKCSMTVTKRILY</sequence>
<evidence type="ECO:0000313" key="1">
    <source>
        <dbReference type="EMBL" id="KAH9558248.1"/>
    </source>
</evidence>